<keyword evidence="8" id="KW-0547">Nucleotide-binding</keyword>
<protein>
    <recommendedName>
        <fullName evidence="3">histidine kinase</fullName>
        <ecNumber evidence="3">2.7.13.3</ecNumber>
    </recommendedName>
</protein>
<dbReference type="InterPro" id="IPR036890">
    <property type="entry name" value="HATPase_C_sf"/>
</dbReference>
<keyword evidence="11 14" id="KW-1133">Transmembrane helix</keyword>
<dbReference type="InterPro" id="IPR029151">
    <property type="entry name" value="Sensor-like_sf"/>
</dbReference>
<comment type="catalytic activity">
    <reaction evidence="1">
        <text>ATP + protein L-histidine = ADP + protein N-phospho-L-histidine.</text>
        <dbReference type="EC" id="2.7.13.3"/>
    </reaction>
</comment>
<keyword evidence="7 14" id="KW-0812">Transmembrane</keyword>
<evidence type="ECO:0000256" key="11">
    <source>
        <dbReference type="ARBA" id="ARBA00022989"/>
    </source>
</evidence>
<feature type="coiled-coil region" evidence="13">
    <location>
        <begin position="383"/>
        <end position="421"/>
    </location>
</feature>
<dbReference type="InterPro" id="IPR003661">
    <property type="entry name" value="HisK_dim/P_dom"/>
</dbReference>
<dbReference type="Pfam" id="PF00512">
    <property type="entry name" value="HisKA"/>
    <property type="match status" value="1"/>
</dbReference>
<keyword evidence="6 16" id="KW-0808">Transferase</keyword>
<dbReference type="PIRSF" id="PIRSF036431">
    <property type="entry name" value="STHK_DctB"/>
    <property type="match status" value="1"/>
</dbReference>
<dbReference type="SMART" id="SM00388">
    <property type="entry name" value="HisKA"/>
    <property type="match status" value="1"/>
</dbReference>
<feature type="transmembrane region" description="Helical" evidence="14">
    <location>
        <begin position="348"/>
        <end position="369"/>
    </location>
</feature>
<comment type="subcellular location">
    <subcellularLocation>
        <location evidence="2">Cell membrane</location>
        <topology evidence="2">Multi-pass membrane protein</topology>
    </subcellularLocation>
</comment>
<evidence type="ECO:0000256" key="1">
    <source>
        <dbReference type="ARBA" id="ARBA00000085"/>
    </source>
</evidence>
<dbReference type="PROSITE" id="PS50109">
    <property type="entry name" value="HIS_KIN"/>
    <property type="match status" value="1"/>
</dbReference>
<dbReference type="Gene3D" id="1.10.287.130">
    <property type="match status" value="1"/>
</dbReference>
<dbReference type="Gene3D" id="3.30.450.20">
    <property type="entry name" value="PAS domain"/>
    <property type="match status" value="2"/>
</dbReference>
<keyword evidence="17" id="KW-1185">Reference proteome</keyword>
<keyword evidence="10" id="KW-0067">ATP-binding</keyword>
<evidence type="ECO:0000256" key="2">
    <source>
        <dbReference type="ARBA" id="ARBA00004651"/>
    </source>
</evidence>
<keyword evidence="13" id="KW-0175">Coiled coil</keyword>
<dbReference type="SMART" id="SM00387">
    <property type="entry name" value="HATPase_c"/>
    <property type="match status" value="1"/>
</dbReference>
<evidence type="ECO:0000256" key="8">
    <source>
        <dbReference type="ARBA" id="ARBA00022741"/>
    </source>
</evidence>
<keyword evidence="5" id="KW-0597">Phosphoprotein</keyword>
<evidence type="ECO:0000256" key="6">
    <source>
        <dbReference type="ARBA" id="ARBA00022679"/>
    </source>
</evidence>
<evidence type="ECO:0000256" key="3">
    <source>
        <dbReference type="ARBA" id="ARBA00012438"/>
    </source>
</evidence>
<evidence type="ECO:0000256" key="9">
    <source>
        <dbReference type="ARBA" id="ARBA00022777"/>
    </source>
</evidence>
<dbReference type="Gene3D" id="3.30.565.10">
    <property type="entry name" value="Histidine kinase-like ATPase, C-terminal domain"/>
    <property type="match status" value="1"/>
</dbReference>
<dbReference type="CDD" id="cd00082">
    <property type="entry name" value="HisKA"/>
    <property type="match status" value="1"/>
</dbReference>
<dbReference type="SUPFAM" id="SSF103190">
    <property type="entry name" value="Sensory domain-like"/>
    <property type="match status" value="1"/>
</dbReference>
<dbReference type="InterPro" id="IPR005467">
    <property type="entry name" value="His_kinase_dom"/>
</dbReference>
<dbReference type="PRINTS" id="PR00344">
    <property type="entry name" value="BCTRLSENSOR"/>
</dbReference>
<dbReference type="InterPro" id="IPR004358">
    <property type="entry name" value="Sig_transdc_His_kin-like_C"/>
</dbReference>
<dbReference type="InterPro" id="IPR017055">
    <property type="entry name" value="Sig_transdc_His_kinase_DctB"/>
</dbReference>
<feature type="domain" description="Histidine kinase" evidence="15">
    <location>
        <begin position="447"/>
        <end position="659"/>
    </location>
</feature>
<keyword evidence="14" id="KW-0472">Membrane</keyword>
<evidence type="ECO:0000259" key="15">
    <source>
        <dbReference type="PROSITE" id="PS50109"/>
    </source>
</evidence>
<keyword evidence="12" id="KW-0902">Two-component regulatory system</keyword>
<feature type="transmembrane region" description="Helical" evidence="14">
    <location>
        <begin position="60"/>
        <end position="80"/>
    </location>
</feature>
<evidence type="ECO:0000256" key="12">
    <source>
        <dbReference type="ARBA" id="ARBA00023012"/>
    </source>
</evidence>
<dbReference type="PANTHER" id="PTHR43065:SF46">
    <property type="entry name" value="C4-DICARBOXYLATE TRANSPORT SENSOR PROTEIN DCTB"/>
    <property type="match status" value="1"/>
</dbReference>
<dbReference type="RefSeq" id="WP_166953639.1">
    <property type="nucleotide sequence ID" value="NZ_JAASQI010000006.1"/>
</dbReference>
<dbReference type="Proteomes" id="UP001429580">
    <property type="component" value="Unassembled WGS sequence"/>
</dbReference>
<proteinExistence type="predicted"/>
<dbReference type="PANTHER" id="PTHR43065">
    <property type="entry name" value="SENSOR HISTIDINE KINASE"/>
    <property type="match status" value="1"/>
</dbReference>
<accession>A0ABX0V6V4</accession>
<keyword evidence="4" id="KW-1003">Cell membrane</keyword>
<dbReference type="InterPro" id="IPR003594">
    <property type="entry name" value="HATPase_dom"/>
</dbReference>
<evidence type="ECO:0000313" key="16">
    <source>
        <dbReference type="EMBL" id="NIJ58836.1"/>
    </source>
</evidence>
<dbReference type="SUPFAM" id="SSF55874">
    <property type="entry name" value="ATPase domain of HSP90 chaperone/DNA topoisomerase II/histidine kinase"/>
    <property type="match status" value="1"/>
</dbReference>
<evidence type="ECO:0000256" key="10">
    <source>
        <dbReference type="ARBA" id="ARBA00022840"/>
    </source>
</evidence>
<dbReference type="EC" id="2.7.13.3" evidence="3"/>
<reference evidence="16 17" key="1">
    <citation type="submission" date="2020-03" db="EMBL/GenBank/DDBJ databases">
        <title>Genomic Encyclopedia of Type Strains, Phase IV (KMG-IV): sequencing the most valuable type-strain genomes for metagenomic binning, comparative biology and taxonomic classification.</title>
        <authorList>
            <person name="Goeker M."/>
        </authorList>
    </citation>
    <scope>NUCLEOTIDE SEQUENCE [LARGE SCALE GENOMIC DNA]</scope>
    <source>
        <strain evidence="16 17">DSM 103870</strain>
    </source>
</reference>
<evidence type="ECO:0000256" key="5">
    <source>
        <dbReference type="ARBA" id="ARBA00022553"/>
    </source>
</evidence>
<dbReference type="SUPFAM" id="SSF47384">
    <property type="entry name" value="Homodimeric domain of signal transducing histidine kinase"/>
    <property type="match status" value="1"/>
</dbReference>
<evidence type="ECO:0000256" key="7">
    <source>
        <dbReference type="ARBA" id="ARBA00022692"/>
    </source>
</evidence>
<dbReference type="EMBL" id="JAASQI010000006">
    <property type="protein sequence ID" value="NIJ58836.1"/>
    <property type="molecule type" value="Genomic_DNA"/>
</dbReference>
<dbReference type="CDD" id="cd12914">
    <property type="entry name" value="PDC1_DGC_like"/>
    <property type="match status" value="1"/>
</dbReference>
<evidence type="ECO:0000256" key="14">
    <source>
        <dbReference type="SAM" id="Phobius"/>
    </source>
</evidence>
<evidence type="ECO:0000313" key="17">
    <source>
        <dbReference type="Proteomes" id="UP001429580"/>
    </source>
</evidence>
<gene>
    <name evidence="16" type="ORF">FHS82_002691</name>
</gene>
<comment type="caution">
    <text evidence="16">The sequence shown here is derived from an EMBL/GenBank/DDBJ whole genome shotgun (WGS) entry which is preliminary data.</text>
</comment>
<evidence type="ECO:0000256" key="4">
    <source>
        <dbReference type="ARBA" id="ARBA00022475"/>
    </source>
</evidence>
<dbReference type="Pfam" id="PF02518">
    <property type="entry name" value="HATPase_c"/>
    <property type="match status" value="1"/>
</dbReference>
<evidence type="ECO:0000256" key="13">
    <source>
        <dbReference type="SAM" id="Coils"/>
    </source>
</evidence>
<organism evidence="16 17">
    <name type="scientific">Pseudochelatococcus lubricantis</name>
    <dbReference type="NCBI Taxonomy" id="1538102"/>
    <lineage>
        <taxon>Bacteria</taxon>
        <taxon>Pseudomonadati</taxon>
        <taxon>Pseudomonadota</taxon>
        <taxon>Alphaproteobacteria</taxon>
        <taxon>Hyphomicrobiales</taxon>
        <taxon>Chelatococcaceae</taxon>
        <taxon>Pseudochelatococcus</taxon>
    </lineage>
</organism>
<dbReference type="GO" id="GO:0004673">
    <property type="term" value="F:protein histidine kinase activity"/>
    <property type="evidence" value="ECO:0007669"/>
    <property type="project" value="UniProtKB-EC"/>
</dbReference>
<keyword evidence="9 16" id="KW-0418">Kinase</keyword>
<dbReference type="InterPro" id="IPR036097">
    <property type="entry name" value="HisK_dim/P_sf"/>
</dbReference>
<name>A0ABX0V6V4_9HYPH</name>
<sequence>MTATAINDGQDTAARNARTIPCRYAGRCSIACHQFDDYPLDPGAFGEKECILRHRRRGTLIFALVTALLVILCFAATFVWSERREFADLKVLGEERLRQSIARLEHEIDKFNILPLAIAAHEQTGAFLLSRDRAGAVADMNAYLARINEAAGTVGIFLIDTSGTMIAASNGGEKNSFVGRDVSYRPYFQIARQGSVTGYYGIGTTDNLAGYYLATAVERDGHRVGVVAVKIDLERIEQDWLIGNDPLMVVSDTNNIVLLSSRADWKYLSLGPIEPGKIEQFNQTQQYNRHILEALDWRTDSLASDGSRFVSITEGSRTRTYLAGSRFLPNVSMTLTVLSDYSGIARKAALPATIAAIIVVVVALSLYIFNQRRLVIRERLLTRDALQEAYTRLKDQFEDRNRQLRAANEDLRREVAERIQAVQRLKDFQEEMIRTENLAVIGQLSAGLAHEINQPLAALSTLSENAVRFLELNDLGTVRHNLQRICDLVHRMGVLTGQLRSFARRTDGEVGSVDVERSVERAVALLNHRIQKEKVRIDVRRPEAPIKVLGDAVRLEQVLVNLISNAMDALQGNGEPCIGIAARVDGNRAVIEVADNGHGLSATVIEKLFMPFFSTKKTNGLGLGLAISQDIVRRFGGDLTAANRPAGGAVFRITMPLANTPEKDNA</sequence>